<reference evidence="1 2" key="1">
    <citation type="submission" date="2023-08" db="EMBL/GenBank/DDBJ databases">
        <title>A Necator americanus chromosomal reference genome.</title>
        <authorList>
            <person name="Ilik V."/>
            <person name="Petrzelkova K.J."/>
            <person name="Pardy F."/>
            <person name="Fuh T."/>
            <person name="Niatou-Singa F.S."/>
            <person name="Gouil Q."/>
            <person name="Baker L."/>
            <person name="Ritchie M.E."/>
            <person name="Jex A.R."/>
            <person name="Gazzola D."/>
            <person name="Li H."/>
            <person name="Toshio Fujiwara R."/>
            <person name="Zhan B."/>
            <person name="Aroian R.V."/>
            <person name="Pafco B."/>
            <person name="Schwarz E.M."/>
        </authorList>
    </citation>
    <scope>NUCLEOTIDE SEQUENCE [LARGE SCALE GENOMIC DNA]</scope>
    <source>
        <strain evidence="1 2">Aroian</strain>
        <tissue evidence="1">Whole animal</tissue>
    </source>
</reference>
<protein>
    <submittedName>
        <fullName evidence="1">Uncharacterized protein</fullName>
    </submittedName>
</protein>
<gene>
    <name evidence="1" type="primary">Necator_chrV.g19625</name>
    <name evidence="1" type="ORF">RB195_014833</name>
</gene>
<accession>A0ABR1E288</accession>
<evidence type="ECO:0000313" key="1">
    <source>
        <dbReference type="EMBL" id="KAK6756648.1"/>
    </source>
</evidence>
<dbReference type="Proteomes" id="UP001303046">
    <property type="component" value="Unassembled WGS sequence"/>
</dbReference>
<name>A0ABR1E288_NECAM</name>
<organism evidence="1 2">
    <name type="scientific">Necator americanus</name>
    <name type="common">Human hookworm</name>
    <dbReference type="NCBI Taxonomy" id="51031"/>
    <lineage>
        <taxon>Eukaryota</taxon>
        <taxon>Metazoa</taxon>
        <taxon>Ecdysozoa</taxon>
        <taxon>Nematoda</taxon>
        <taxon>Chromadorea</taxon>
        <taxon>Rhabditida</taxon>
        <taxon>Rhabditina</taxon>
        <taxon>Rhabditomorpha</taxon>
        <taxon>Strongyloidea</taxon>
        <taxon>Ancylostomatidae</taxon>
        <taxon>Bunostominae</taxon>
        <taxon>Necator</taxon>
    </lineage>
</organism>
<proteinExistence type="predicted"/>
<keyword evidence="2" id="KW-1185">Reference proteome</keyword>
<comment type="caution">
    <text evidence="1">The sequence shown here is derived from an EMBL/GenBank/DDBJ whole genome shotgun (WGS) entry which is preliminary data.</text>
</comment>
<dbReference type="EMBL" id="JAVFWL010000005">
    <property type="protein sequence ID" value="KAK6756648.1"/>
    <property type="molecule type" value="Genomic_DNA"/>
</dbReference>
<sequence>MDNIDESERLVEHLHDCTREAKSSETTKRHLSTETLELIRQRGVAQAAGNHKPVAKFCKEGIKEDLKERRAEVLAKAAEAGQSIRYAHRNFVNRKTVMTALWTPDFFDSHVHLPPHHLREDEHVIPKVFWRSFRHPTCYHVGEETYFTRS</sequence>
<evidence type="ECO:0000313" key="2">
    <source>
        <dbReference type="Proteomes" id="UP001303046"/>
    </source>
</evidence>